<dbReference type="OrthoDB" id="4232626at2759"/>
<dbReference type="EMBL" id="JAPWDS010000003">
    <property type="protein sequence ID" value="KAJ5502325.1"/>
    <property type="molecule type" value="Genomic_DNA"/>
</dbReference>
<sequence>MWLNVWMEMHGMNNRVVNAINILRRKTARGRRVRLDDTDMVLSVSSQRNIDKHFEGTSVDWEAVEK</sequence>
<evidence type="ECO:0000313" key="1">
    <source>
        <dbReference type="EMBL" id="KAJ5502325.1"/>
    </source>
</evidence>
<reference evidence="1" key="2">
    <citation type="journal article" date="2023" name="IMA Fungus">
        <title>Comparative genomic study of the Penicillium genus elucidates a diverse pangenome and 15 lateral gene transfer events.</title>
        <authorList>
            <person name="Petersen C."/>
            <person name="Sorensen T."/>
            <person name="Nielsen M.R."/>
            <person name="Sondergaard T.E."/>
            <person name="Sorensen J.L."/>
            <person name="Fitzpatrick D.A."/>
            <person name="Frisvad J.C."/>
            <person name="Nielsen K.L."/>
        </authorList>
    </citation>
    <scope>NUCLEOTIDE SEQUENCE</scope>
    <source>
        <strain evidence="1">IBT 29495</strain>
    </source>
</reference>
<comment type="caution">
    <text evidence="1">The sequence shown here is derived from an EMBL/GenBank/DDBJ whole genome shotgun (WGS) entry which is preliminary data.</text>
</comment>
<dbReference type="AlphaFoldDB" id="A0A9X0C5E8"/>
<protein>
    <submittedName>
        <fullName evidence="1">Uncharacterized protein</fullName>
    </submittedName>
</protein>
<gene>
    <name evidence="1" type="ORF">N7463_005199</name>
</gene>
<organism evidence="1 2">
    <name type="scientific">Penicillium fimorum</name>
    <dbReference type="NCBI Taxonomy" id="1882269"/>
    <lineage>
        <taxon>Eukaryota</taxon>
        <taxon>Fungi</taxon>
        <taxon>Dikarya</taxon>
        <taxon>Ascomycota</taxon>
        <taxon>Pezizomycotina</taxon>
        <taxon>Eurotiomycetes</taxon>
        <taxon>Eurotiomycetidae</taxon>
        <taxon>Eurotiales</taxon>
        <taxon>Aspergillaceae</taxon>
        <taxon>Penicillium</taxon>
    </lineage>
</organism>
<dbReference type="Proteomes" id="UP001149954">
    <property type="component" value="Unassembled WGS sequence"/>
</dbReference>
<evidence type="ECO:0000313" key="2">
    <source>
        <dbReference type="Proteomes" id="UP001149954"/>
    </source>
</evidence>
<keyword evidence="2" id="KW-1185">Reference proteome</keyword>
<accession>A0A9X0C5E8</accession>
<reference evidence="1" key="1">
    <citation type="submission" date="2022-12" db="EMBL/GenBank/DDBJ databases">
        <authorList>
            <person name="Petersen C."/>
        </authorList>
    </citation>
    <scope>NUCLEOTIDE SEQUENCE</scope>
    <source>
        <strain evidence="1">IBT 29495</strain>
    </source>
</reference>
<name>A0A9X0C5E8_9EURO</name>
<proteinExistence type="predicted"/>